<keyword evidence="2" id="KW-0732">Signal</keyword>
<sequence length="227" mass="23108">MHLSRTVTILATAVTAAITLAACGGDGGGGAEAPPTPSASAPAAGPAASPTAAAYKPLDKAALTQALLPLKSMPAGYSEAPEEEDDGADKTFCNYRQPHTAKVEVSRSYQKGGGLNTEVAVVTLRQYGTAAQAKASFDKLAEVLQTCRKDTLNGQRVTYALMNLPETGEATLGVRIEMENGTVLQGFALVGPVLISTGAGGLMSADADVVADLLGKQVNRYSAAALA</sequence>
<feature type="region of interest" description="Disordered" evidence="1">
    <location>
        <begin position="27"/>
        <end position="50"/>
    </location>
</feature>
<reference evidence="4" key="1">
    <citation type="submission" date="2016-06" db="EMBL/GenBank/DDBJ databases">
        <authorList>
            <person name="Varghese N."/>
            <person name="Submissions Spin"/>
        </authorList>
    </citation>
    <scope>NUCLEOTIDE SEQUENCE [LARGE SCALE GENOMIC DNA]</scope>
    <source>
        <strain evidence="4">DSM 43903</strain>
    </source>
</reference>
<proteinExistence type="predicted"/>
<feature type="compositionally biased region" description="Low complexity" evidence="1">
    <location>
        <begin position="38"/>
        <end position="50"/>
    </location>
</feature>
<organism evidence="3 4">
    <name type="scientific">Micromonospora citrea</name>
    <dbReference type="NCBI Taxonomy" id="47855"/>
    <lineage>
        <taxon>Bacteria</taxon>
        <taxon>Bacillati</taxon>
        <taxon>Actinomycetota</taxon>
        <taxon>Actinomycetes</taxon>
        <taxon>Micromonosporales</taxon>
        <taxon>Micromonosporaceae</taxon>
        <taxon>Micromonospora</taxon>
    </lineage>
</organism>
<accession>A0A1C6TVY1</accession>
<evidence type="ECO:0000313" key="4">
    <source>
        <dbReference type="Proteomes" id="UP000199001"/>
    </source>
</evidence>
<keyword evidence="4" id="KW-1185">Reference proteome</keyword>
<evidence type="ECO:0008006" key="5">
    <source>
        <dbReference type="Google" id="ProtNLM"/>
    </source>
</evidence>
<gene>
    <name evidence="3" type="ORF">GA0070606_0892</name>
</gene>
<dbReference type="AlphaFoldDB" id="A0A1C6TVY1"/>
<dbReference type="PROSITE" id="PS51257">
    <property type="entry name" value="PROKAR_LIPOPROTEIN"/>
    <property type="match status" value="1"/>
</dbReference>
<feature type="signal peptide" evidence="2">
    <location>
        <begin position="1"/>
        <end position="21"/>
    </location>
</feature>
<evidence type="ECO:0000313" key="3">
    <source>
        <dbReference type="EMBL" id="SCL45956.1"/>
    </source>
</evidence>
<dbReference type="RefSeq" id="WP_141721582.1">
    <property type="nucleotide sequence ID" value="NZ_FMHZ01000002.1"/>
</dbReference>
<evidence type="ECO:0000256" key="1">
    <source>
        <dbReference type="SAM" id="MobiDB-lite"/>
    </source>
</evidence>
<dbReference type="EMBL" id="FMHZ01000002">
    <property type="protein sequence ID" value="SCL45956.1"/>
    <property type="molecule type" value="Genomic_DNA"/>
</dbReference>
<name>A0A1C6TVY1_9ACTN</name>
<evidence type="ECO:0000256" key="2">
    <source>
        <dbReference type="SAM" id="SignalP"/>
    </source>
</evidence>
<protein>
    <recommendedName>
        <fullName evidence="5">PknH-like extracellular domain-containing protein</fullName>
    </recommendedName>
</protein>
<dbReference type="OrthoDB" id="4244078at2"/>
<dbReference type="Proteomes" id="UP000199001">
    <property type="component" value="Unassembled WGS sequence"/>
</dbReference>
<dbReference type="STRING" id="47855.GA0070606_0892"/>
<feature type="chain" id="PRO_5038379715" description="PknH-like extracellular domain-containing protein" evidence="2">
    <location>
        <begin position="22"/>
        <end position="227"/>
    </location>
</feature>